<dbReference type="AlphaFoldDB" id="A0A8H7Y4V6"/>
<protein>
    <submittedName>
        <fullName evidence="2">Uncharacterized protein</fullName>
    </submittedName>
</protein>
<gene>
    <name evidence="2" type="ORF">JR316_003598</name>
</gene>
<accession>A0A8H7Y4V6</accession>
<proteinExistence type="predicted"/>
<evidence type="ECO:0000256" key="1">
    <source>
        <dbReference type="SAM" id="MobiDB-lite"/>
    </source>
</evidence>
<evidence type="ECO:0000313" key="2">
    <source>
        <dbReference type="EMBL" id="KAG5171511.1"/>
    </source>
</evidence>
<name>A0A8H7Y4V6_PSICU</name>
<organism evidence="2">
    <name type="scientific">Psilocybe cubensis</name>
    <name type="common">Psychedelic mushroom</name>
    <name type="synonym">Stropharia cubensis</name>
    <dbReference type="NCBI Taxonomy" id="181762"/>
    <lineage>
        <taxon>Eukaryota</taxon>
        <taxon>Fungi</taxon>
        <taxon>Dikarya</taxon>
        <taxon>Basidiomycota</taxon>
        <taxon>Agaricomycotina</taxon>
        <taxon>Agaricomycetes</taxon>
        <taxon>Agaricomycetidae</taxon>
        <taxon>Agaricales</taxon>
        <taxon>Agaricineae</taxon>
        <taxon>Strophariaceae</taxon>
        <taxon>Psilocybe</taxon>
    </lineage>
</organism>
<dbReference type="EMBL" id="JAFIQS010000003">
    <property type="protein sequence ID" value="KAG5171511.1"/>
    <property type="molecule type" value="Genomic_DNA"/>
</dbReference>
<reference evidence="2" key="1">
    <citation type="submission" date="2021-02" db="EMBL/GenBank/DDBJ databases">
        <title>Psilocybe cubensis genome.</title>
        <authorList>
            <person name="Mckernan K.J."/>
            <person name="Crawford S."/>
            <person name="Trippe A."/>
            <person name="Kane L.T."/>
            <person name="Mclaughlin S."/>
        </authorList>
    </citation>
    <scope>NUCLEOTIDE SEQUENCE [LARGE SCALE GENOMIC DNA]</scope>
    <source>
        <strain evidence="2">MGC-MH-2018</strain>
    </source>
</reference>
<feature type="region of interest" description="Disordered" evidence="1">
    <location>
        <begin position="81"/>
        <end position="100"/>
    </location>
</feature>
<comment type="caution">
    <text evidence="2">The sequence shown here is derived from an EMBL/GenBank/DDBJ whole genome shotgun (WGS) entry which is preliminary data.</text>
</comment>
<feature type="compositionally biased region" description="Pro residues" evidence="1">
    <location>
        <begin position="84"/>
        <end position="93"/>
    </location>
</feature>
<sequence>MGHLCVRRAASFTPPGPLDPESKIFTEKAEHVRSSRFAFVKSPYDAFSRYTEQVAFSGAHKGRSNRSLPYSGTKLVSLASPLGTTPPLPPPSYKSPSQASLMPPWSIQNSSGFPDVTTQRTQTPYVAHTRIPKRRLANISKLRITKKSNPPSISKPIMHPEGPLPGPRIEVEYLKSPKATLKPCIAPRSMQHGVVQLPAIYLPSPSQAYIFNNKESPSVKDRSKHFLSVGGGGSFASHGPPKLDLAYSSSQIGLAF</sequence>
<dbReference type="OrthoDB" id="3063842at2759"/>